<dbReference type="Proteomes" id="UP000663856">
    <property type="component" value="Unassembled WGS sequence"/>
</dbReference>
<dbReference type="EMBL" id="CAJOBI010004526">
    <property type="protein sequence ID" value="CAF4004273.1"/>
    <property type="molecule type" value="Genomic_DNA"/>
</dbReference>
<dbReference type="EMBL" id="CAJOBG010001506">
    <property type="protein sequence ID" value="CAF3935097.1"/>
    <property type="molecule type" value="Genomic_DNA"/>
</dbReference>
<dbReference type="AlphaFoldDB" id="A0A816L7A0"/>
<dbReference type="Proteomes" id="UP000663887">
    <property type="component" value="Unassembled WGS sequence"/>
</dbReference>
<gene>
    <name evidence="3" type="ORF">MBJ925_LOCUS13145</name>
    <name evidence="5" type="ORF">OVN521_LOCUS11358</name>
    <name evidence="7" type="ORF">SMN809_LOCUS12109</name>
    <name evidence="6" type="ORF">UXM345_LOCUS15086</name>
    <name evidence="2" type="ORF">WKI299_LOCUS795</name>
    <name evidence="4" type="ORF">XDN619_LOCUS19024</name>
</gene>
<organism evidence="2 8">
    <name type="scientific">Rotaria magnacalcarata</name>
    <dbReference type="NCBI Taxonomy" id="392030"/>
    <lineage>
        <taxon>Eukaryota</taxon>
        <taxon>Metazoa</taxon>
        <taxon>Spiralia</taxon>
        <taxon>Gnathifera</taxon>
        <taxon>Rotifera</taxon>
        <taxon>Eurotatoria</taxon>
        <taxon>Bdelloidea</taxon>
        <taxon>Philodinida</taxon>
        <taxon>Philodinidae</taxon>
        <taxon>Rotaria</taxon>
    </lineage>
</organism>
<evidence type="ECO:0000313" key="8">
    <source>
        <dbReference type="Proteomes" id="UP000663856"/>
    </source>
</evidence>
<evidence type="ECO:0000313" key="3">
    <source>
        <dbReference type="EMBL" id="CAF2051583.1"/>
    </source>
</evidence>
<accession>A0A816L7A0</accession>
<comment type="caution">
    <text evidence="2">The sequence shown here is derived from an EMBL/GenBank/DDBJ whole genome shotgun (WGS) entry which is preliminary data.</text>
</comment>
<dbReference type="Proteomes" id="UP000663824">
    <property type="component" value="Unassembled WGS sequence"/>
</dbReference>
<evidence type="ECO:0000313" key="6">
    <source>
        <dbReference type="EMBL" id="CAF3981783.1"/>
    </source>
</evidence>
<protein>
    <recommendedName>
        <fullName evidence="1">LicD/FKTN/FKRP nucleotidyltransferase domain-containing protein</fullName>
    </recommendedName>
</protein>
<evidence type="ECO:0000313" key="9">
    <source>
        <dbReference type="Proteomes" id="UP000663866"/>
    </source>
</evidence>
<evidence type="ECO:0000313" key="5">
    <source>
        <dbReference type="EMBL" id="CAF3935097.1"/>
    </source>
</evidence>
<keyword evidence="9" id="KW-1185">Reference proteome</keyword>
<feature type="domain" description="LicD/FKTN/FKRP nucleotidyltransferase" evidence="1">
    <location>
        <begin position="139"/>
        <end position="200"/>
    </location>
</feature>
<dbReference type="Pfam" id="PF04991">
    <property type="entry name" value="LicD"/>
    <property type="match status" value="1"/>
</dbReference>
<evidence type="ECO:0000313" key="4">
    <source>
        <dbReference type="EMBL" id="CAF2102855.1"/>
    </source>
</evidence>
<dbReference type="GO" id="GO:0009100">
    <property type="term" value="P:glycoprotein metabolic process"/>
    <property type="evidence" value="ECO:0007669"/>
    <property type="project" value="UniProtKB-ARBA"/>
</dbReference>
<dbReference type="EMBL" id="CAJOBF010001767">
    <property type="protein sequence ID" value="CAF3981783.1"/>
    <property type="molecule type" value="Genomic_DNA"/>
</dbReference>
<dbReference type="EMBL" id="CAJNRG010008286">
    <property type="protein sequence ID" value="CAF2102855.1"/>
    <property type="molecule type" value="Genomic_DNA"/>
</dbReference>
<dbReference type="Proteomes" id="UP000676336">
    <property type="component" value="Unassembled WGS sequence"/>
</dbReference>
<dbReference type="PANTHER" id="PTHR13627">
    <property type="entry name" value="FUKUTIN RELATED PROTEIN"/>
    <property type="match status" value="1"/>
</dbReference>
<dbReference type="Proteomes" id="UP000663842">
    <property type="component" value="Unassembled WGS sequence"/>
</dbReference>
<dbReference type="Proteomes" id="UP000663866">
    <property type="component" value="Unassembled WGS sequence"/>
</dbReference>
<proteinExistence type="predicted"/>
<sequence length="347" mass="41453">MQLKKWFIIAGALFITSQLCLHLFDLHFANFSQTSTVSNLTSLMVPFENLERNATFSCSELTLQSRYKLEFQQLEHYDLNQSYKQPPMSIRSKQQNQAGLPQLPYFYSLWKTASILPRLITPCEHQVYINLLKTFDQICRQGGVEYMISYGTLLGSYRNHDILPYDDDVDVLIHVKYYSVLSKINMLNNKTVWEFYRNSPTNMKFYFLESPSAGIYKWRWPFIGIDFYTDNATHIRSYMHIRKDIIFPLVLRPIAGLWLFGPRNVYKFFQVMASRYYSSFSIDEKCYTQAYSHRDERRIRRQKTVFCEQLRNIYPYIRRICDSDYCQEHLMLNNVTTLYVLKMIRDK</sequence>
<evidence type="ECO:0000313" key="7">
    <source>
        <dbReference type="EMBL" id="CAF4004273.1"/>
    </source>
</evidence>
<evidence type="ECO:0000259" key="1">
    <source>
        <dbReference type="Pfam" id="PF04991"/>
    </source>
</evidence>
<name>A0A816L7A0_9BILA</name>
<dbReference type="EMBL" id="CAJNRF010000047">
    <property type="protein sequence ID" value="CAF1932526.1"/>
    <property type="molecule type" value="Genomic_DNA"/>
</dbReference>
<dbReference type="InterPro" id="IPR007074">
    <property type="entry name" value="LicD/FKTN/FKRP_NTP_transf"/>
</dbReference>
<dbReference type="EMBL" id="CAJNRE010005940">
    <property type="protein sequence ID" value="CAF2051583.1"/>
    <property type="molecule type" value="Genomic_DNA"/>
</dbReference>
<evidence type="ECO:0000313" key="2">
    <source>
        <dbReference type="EMBL" id="CAF1932526.1"/>
    </source>
</evidence>
<reference evidence="2" key="1">
    <citation type="submission" date="2021-02" db="EMBL/GenBank/DDBJ databases">
        <authorList>
            <person name="Nowell W R."/>
        </authorList>
    </citation>
    <scope>NUCLEOTIDE SEQUENCE</scope>
</reference>
<dbReference type="PANTHER" id="PTHR13627:SF31">
    <property type="entry name" value="RIBITOL 5-PHOSPHATE TRANSFERASE FKRP"/>
    <property type="match status" value="1"/>
</dbReference>
<dbReference type="InterPro" id="IPR052613">
    <property type="entry name" value="LicD_transferase"/>
</dbReference>